<dbReference type="PANTHER" id="PTHR18964:SF149">
    <property type="entry name" value="BIFUNCTIONAL UDP-N-ACETYLGLUCOSAMINE 2-EPIMERASE_N-ACETYLMANNOSAMINE KINASE"/>
    <property type="match status" value="1"/>
</dbReference>
<dbReference type="InterPro" id="IPR000835">
    <property type="entry name" value="HTH_MarR-typ"/>
</dbReference>
<feature type="domain" description="HTH marR-type" evidence="2">
    <location>
        <begin position="21"/>
        <end position="70"/>
    </location>
</feature>
<dbReference type="SUPFAM" id="SSF46785">
    <property type="entry name" value="Winged helix' DNA-binding domain"/>
    <property type="match status" value="1"/>
</dbReference>
<dbReference type="InterPro" id="IPR000600">
    <property type="entry name" value="ROK"/>
</dbReference>
<dbReference type="CDD" id="cd23763">
    <property type="entry name" value="ASKHA_ATPase_ROK"/>
    <property type="match status" value="1"/>
</dbReference>
<dbReference type="GO" id="GO:0003700">
    <property type="term" value="F:DNA-binding transcription factor activity"/>
    <property type="evidence" value="ECO:0007669"/>
    <property type="project" value="InterPro"/>
</dbReference>
<proteinExistence type="inferred from homology"/>
<keyword evidence="3" id="KW-0808">Transferase</keyword>
<dbReference type="Pfam" id="PF00480">
    <property type="entry name" value="ROK"/>
    <property type="match status" value="1"/>
</dbReference>
<evidence type="ECO:0000313" key="3">
    <source>
        <dbReference type="EMBL" id="PZG22868.1"/>
    </source>
</evidence>
<dbReference type="Proteomes" id="UP000248924">
    <property type="component" value="Unassembled WGS sequence"/>
</dbReference>
<reference evidence="3 4" key="1">
    <citation type="submission" date="2018-01" db="EMBL/GenBank/DDBJ databases">
        <title>Draft genome sequence of Jishengella sp. NA12.</title>
        <authorList>
            <person name="Sahin N."/>
            <person name="Ay H."/>
            <person name="Saygin H."/>
        </authorList>
    </citation>
    <scope>NUCLEOTIDE SEQUENCE [LARGE SCALE GENOMIC DNA]</scope>
    <source>
        <strain evidence="3 4">NA12</strain>
    </source>
</reference>
<name>A0A2W2FDU8_9ACTN</name>
<dbReference type="GO" id="GO:0016301">
    <property type="term" value="F:kinase activity"/>
    <property type="evidence" value="ECO:0007669"/>
    <property type="project" value="UniProtKB-KW"/>
</dbReference>
<evidence type="ECO:0000256" key="1">
    <source>
        <dbReference type="ARBA" id="ARBA00006479"/>
    </source>
</evidence>
<dbReference type="OrthoDB" id="3523179at2"/>
<gene>
    <name evidence="3" type="ORF">C1I95_04555</name>
</gene>
<evidence type="ECO:0000313" key="4">
    <source>
        <dbReference type="Proteomes" id="UP000248924"/>
    </source>
</evidence>
<dbReference type="Gene3D" id="3.30.420.40">
    <property type="match status" value="2"/>
</dbReference>
<sequence length="391" mass="40123">MSATRLPGTPRLLRALNDRAALELLLEQGPLTRARIGELTGLSKVTASQLVERLEERGLVTRVGEQAGGRGPNAQLYAVRPGSAYVVGVDVGPERVVAACADITGAVVGRVEQSTRDTDDPVGVVHNAVVQAASSAGAHLSSVRRIVLGTPGLVDPGTGDITFAFNLPRWHRGLLAALRDDLDTPVVFENDVNLAAVAEAQSGAAQGLSDFVLVWVGAGVGLAIVLGGRLHHGSSGAAGEIGYLPVPGATIPRDVSRRAKPAFQQLAGADAIRVLAREHGYPDGVAADAVRAAIADGTAGGPMLDEVARRLALGVASTCVVLDPPLVVLAGEVGQAGGAALAERVQHEVAAITLVRPRVVPTGLTEEPILRGALRTALDAVRDEVFGSTVG</sequence>
<organism evidence="3 4">
    <name type="scientific">Micromonospora craterilacus</name>
    <dbReference type="NCBI Taxonomy" id="1655439"/>
    <lineage>
        <taxon>Bacteria</taxon>
        <taxon>Bacillati</taxon>
        <taxon>Actinomycetota</taxon>
        <taxon>Actinomycetes</taxon>
        <taxon>Micromonosporales</taxon>
        <taxon>Micromonosporaceae</taxon>
        <taxon>Micromonospora</taxon>
    </lineage>
</organism>
<evidence type="ECO:0000259" key="2">
    <source>
        <dbReference type="Pfam" id="PF12802"/>
    </source>
</evidence>
<dbReference type="SUPFAM" id="SSF53067">
    <property type="entry name" value="Actin-like ATPase domain"/>
    <property type="match status" value="1"/>
</dbReference>
<dbReference type="Gene3D" id="1.10.10.10">
    <property type="entry name" value="Winged helix-like DNA-binding domain superfamily/Winged helix DNA-binding domain"/>
    <property type="match status" value="1"/>
</dbReference>
<dbReference type="InterPro" id="IPR036388">
    <property type="entry name" value="WH-like_DNA-bd_sf"/>
</dbReference>
<keyword evidence="4" id="KW-1185">Reference proteome</keyword>
<dbReference type="PANTHER" id="PTHR18964">
    <property type="entry name" value="ROK (REPRESSOR, ORF, KINASE) FAMILY"/>
    <property type="match status" value="1"/>
</dbReference>
<comment type="similarity">
    <text evidence="1">Belongs to the ROK (NagC/XylR) family.</text>
</comment>
<dbReference type="Pfam" id="PF12802">
    <property type="entry name" value="MarR_2"/>
    <property type="match status" value="1"/>
</dbReference>
<protein>
    <submittedName>
        <fullName evidence="3">Sugar kinase</fullName>
    </submittedName>
</protein>
<comment type="caution">
    <text evidence="3">The sequence shown here is derived from an EMBL/GenBank/DDBJ whole genome shotgun (WGS) entry which is preliminary data.</text>
</comment>
<dbReference type="AlphaFoldDB" id="A0A2W2FDU8"/>
<dbReference type="InterPro" id="IPR036390">
    <property type="entry name" value="WH_DNA-bd_sf"/>
</dbReference>
<keyword evidence="3" id="KW-0418">Kinase</keyword>
<dbReference type="EMBL" id="POTY01000015">
    <property type="protein sequence ID" value="PZG22868.1"/>
    <property type="molecule type" value="Genomic_DNA"/>
</dbReference>
<dbReference type="RefSeq" id="WP_111212494.1">
    <property type="nucleotide sequence ID" value="NZ_POTY01000015.1"/>
</dbReference>
<accession>A0A2W2FDU8</accession>
<dbReference type="InterPro" id="IPR043129">
    <property type="entry name" value="ATPase_NBD"/>
</dbReference>